<keyword evidence="1" id="KW-0732">Signal</keyword>
<feature type="chain" id="PRO_5024311040" evidence="1">
    <location>
        <begin position="22"/>
        <end position="183"/>
    </location>
</feature>
<accession>A0A5M8Q0B9</accession>
<feature type="signal peptide" evidence="1">
    <location>
        <begin position="1"/>
        <end position="21"/>
    </location>
</feature>
<sequence length="183" mass="19756">MHIFCLSNIIVVALFTVLNLAVPIIPASSTALSPRSPLCANVPLSGIQSRLDRSNFFPSTLQARKETNTVLWKAPRSETYVILTMRDRIGGNAVCTLLDMAYIVASTHIKSAGDGVIANGMFEMTGENGLLLRIWNSNNHQTTYGVLSAACMALVQYMTVTAFGSVSFHIFDGVSEVGQGELN</sequence>
<organism evidence="2 3">
    <name type="scientific">Lasallia pustulata</name>
    <dbReference type="NCBI Taxonomy" id="136370"/>
    <lineage>
        <taxon>Eukaryota</taxon>
        <taxon>Fungi</taxon>
        <taxon>Dikarya</taxon>
        <taxon>Ascomycota</taxon>
        <taxon>Pezizomycotina</taxon>
        <taxon>Lecanoromycetes</taxon>
        <taxon>OSLEUM clade</taxon>
        <taxon>Umbilicariomycetidae</taxon>
        <taxon>Umbilicariales</taxon>
        <taxon>Umbilicariaceae</taxon>
        <taxon>Lasallia</taxon>
    </lineage>
</organism>
<proteinExistence type="predicted"/>
<dbReference type="Proteomes" id="UP000324767">
    <property type="component" value="Unassembled WGS sequence"/>
</dbReference>
<reference evidence="2 3" key="1">
    <citation type="submission" date="2019-09" db="EMBL/GenBank/DDBJ databases">
        <title>The hologenome of the rock-dwelling lichen Lasallia pustulata.</title>
        <authorList>
            <person name="Greshake Tzovaras B."/>
            <person name="Segers F."/>
            <person name="Bicker A."/>
            <person name="Dal Grande F."/>
            <person name="Otte J."/>
            <person name="Hankeln T."/>
            <person name="Schmitt I."/>
            <person name="Ebersberger I."/>
        </authorList>
    </citation>
    <scope>NUCLEOTIDE SEQUENCE [LARGE SCALE GENOMIC DNA]</scope>
    <source>
        <strain evidence="2">A1-1</strain>
    </source>
</reference>
<dbReference type="AlphaFoldDB" id="A0A5M8Q0B9"/>
<evidence type="ECO:0000256" key="1">
    <source>
        <dbReference type="SAM" id="SignalP"/>
    </source>
</evidence>
<protein>
    <submittedName>
        <fullName evidence="2">Uncharacterized protein</fullName>
    </submittedName>
</protein>
<name>A0A5M8Q0B9_9LECA</name>
<evidence type="ECO:0000313" key="3">
    <source>
        <dbReference type="Proteomes" id="UP000324767"/>
    </source>
</evidence>
<comment type="caution">
    <text evidence="2">The sequence shown here is derived from an EMBL/GenBank/DDBJ whole genome shotgun (WGS) entry which is preliminary data.</text>
</comment>
<dbReference type="EMBL" id="VXIT01000001">
    <property type="protein sequence ID" value="KAA6415594.1"/>
    <property type="molecule type" value="Genomic_DNA"/>
</dbReference>
<dbReference type="OrthoDB" id="5367786at2759"/>
<gene>
    <name evidence="2" type="ORF">FRX48_00310</name>
</gene>
<evidence type="ECO:0000313" key="2">
    <source>
        <dbReference type="EMBL" id="KAA6415594.1"/>
    </source>
</evidence>